<dbReference type="PANTHER" id="PTHR12137">
    <property type="entry name" value="CARBOHYDRATE SULFOTRANSFERASE"/>
    <property type="match status" value="1"/>
</dbReference>
<dbReference type="EMBL" id="JACSEA010000002">
    <property type="protein sequence ID" value="KAF7407229.1"/>
    <property type="molecule type" value="Genomic_DNA"/>
</dbReference>
<dbReference type="Proteomes" id="UP000614350">
    <property type="component" value="Unassembled WGS sequence"/>
</dbReference>
<keyword evidence="11" id="KW-1185">Reference proteome</keyword>
<keyword evidence="8 9" id="KW-0325">Glycoprotein</keyword>
<reference evidence="10" key="1">
    <citation type="journal article" date="2020" name="G3 (Bethesda)">
        <title>High-Quality Assemblies for Three Invasive Social Wasps from the &lt;i&gt;Vespula&lt;/i&gt; Genus.</title>
        <authorList>
            <person name="Harrop T.W.R."/>
            <person name="Guhlin J."/>
            <person name="McLaughlin G.M."/>
            <person name="Permina E."/>
            <person name="Stockwell P."/>
            <person name="Gilligan J."/>
            <person name="Le Lec M.F."/>
            <person name="Gruber M.A.M."/>
            <person name="Quinn O."/>
            <person name="Lovegrove M."/>
            <person name="Duncan E.J."/>
            <person name="Remnant E.J."/>
            <person name="Van Eeckhoven J."/>
            <person name="Graham B."/>
            <person name="Knapp R.A."/>
            <person name="Langford K.W."/>
            <person name="Kronenberg Z."/>
            <person name="Press M.O."/>
            <person name="Eacker S.M."/>
            <person name="Wilson-Rankin E.E."/>
            <person name="Purcell J."/>
            <person name="Lester P.J."/>
            <person name="Dearden P.K."/>
        </authorList>
    </citation>
    <scope>NUCLEOTIDE SEQUENCE</scope>
    <source>
        <strain evidence="10">Marl-1</strain>
    </source>
</reference>
<evidence type="ECO:0000256" key="2">
    <source>
        <dbReference type="ARBA" id="ARBA00006339"/>
    </source>
</evidence>
<keyword evidence="7 9" id="KW-0472">Membrane</keyword>
<comment type="subcellular location">
    <subcellularLocation>
        <location evidence="1 9">Golgi apparatus membrane</location>
        <topology evidence="1 9">Single-pass type II membrane protein</topology>
    </subcellularLocation>
</comment>
<evidence type="ECO:0000256" key="6">
    <source>
        <dbReference type="ARBA" id="ARBA00023034"/>
    </source>
</evidence>
<accession>A0A834KFW5</accession>
<evidence type="ECO:0000256" key="5">
    <source>
        <dbReference type="ARBA" id="ARBA00022989"/>
    </source>
</evidence>
<dbReference type="AlphaFoldDB" id="A0A834KFW5"/>
<gene>
    <name evidence="10" type="ORF">HZH66_001766</name>
</gene>
<keyword evidence="4 9" id="KW-0812">Transmembrane</keyword>
<evidence type="ECO:0000256" key="3">
    <source>
        <dbReference type="ARBA" id="ARBA00022679"/>
    </source>
</evidence>
<evidence type="ECO:0000256" key="4">
    <source>
        <dbReference type="ARBA" id="ARBA00022692"/>
    </source>
</evidence>
<evidence type="ECO:0000256" key="1">
    <source>
        <dbReference type="ARBA" id="ARBA00004323"/>
    </source>
</evidence>
<feature type="transmembrane region" description="Helical" evidence="9">
    <location>
        <begin position="12"/>
        <end position="30"/>
    </location>
</feature>
<keyword evidence="6 9" id="KW-0333">Golgi apparatus</keyword>
<evidence type="ECO:0000256" key="9">
    <source>
        <dbReference type="RuleBase" id="RU364020"/>
    </source>
</evidence>
<name>A0A834KFW5_VESVU</name>
<keyword evidence="9" id="KW-0735">Signal-anchor</keyword>
<proteinExistence type="inferred from homology"/>
<evidence type="ECO:0000313" key="10">
    <source>
        <dbReference type="EMBL" id="KAF7407229.1"/>
    </source>
</evidence>
<protein>
    <recommendedName>
        <fullName evidence="9">Carbohydrate sulfotransferase</fullName>
        <ecNumber evidence="9">2.8.2.-</ecNumber>
    </recommendedName>
</protein>
<dbReference type="GO" id="GO:0000139">
    <property type="term" value="C:Golgi membrane"/>
    <property type="evidence" value="ECO:0007669"/>
    <property type="project" value="UniProtKB-SubCell"/>
</dbReference>
<comment type="similarity">
    <text evidence="2 9">Belongs to the sulfotransferase 2 family.</text>
</comment>
<keyword evidence="5 9" id="KW-1133">Transmembrane helix</keyword>
<keyword evidence="9" id="KW-0119">Carbohydrate metabolism</keyword>
<dbReference type="GO" id="GO:0016051">
    <property type="term" value="P:carbohydrate biosynthetic process"/>
    <property type="evidence" value="ECO:0007669"/>
    <property type="project" value="InterPro"/>
</dbReference>
<evidence type="ECO:0000313" key="11">
    <source>
        <dbReference type="Proteomes" id="UP000614350"/>
    </source>
</evidence>
<dbReference type="GO" id="GO:0008146">
    <property type="term" value="F:sulfotransferase activity"/>
    <property type="evidence" value="ECO:0007669"/>
    <property type="project" value="InterPro"/>
</dbReference>
<evidence type="ECO:0000256" key="7">
    <source>
        <dbReference type="ARBA" id="ARBA00023136"/>
    </source>
</evidence>
<dbReference type="InterPro" id="IPR005331">
    <property type="entry name" value="Sulfotransferase"/>
</dbReference>
<organism evidence="10 11">
    <name type="scientific">Vespula vulgaris</name>
    <name type="common">Yellow jacket</name>
    <name type="synonym">Wasp</name>
    <dbReference type="NCBI Taxonomy" id="7454"/>
    <lineage>
        <taxon>Eukaryota</taxon>
        <taxon>Metazoa</taxon>
        <taxon>Ecdysozoa</taxon>
        <taxon>Arthropoda</taxon>
        <taxon>Hexapoda</taxon>
        <taxon>Insecta</taxon>
        <taxon>Pterygota</taxon>
        <taxon>Neoptera</taxon>
        <taxon>Endopterygota</taxon>
        <taxon>Hymenoptera</taxon>
        <taxon>Apocrita</taxon>
        <taxon>Aculeata</taxon>
        <taxon>Vespoidea</taxon>
        <taxon>Vespidae</taxon>
        <taxon>Vespinae</taxon>
        <taxon>Vespula</taxon>
    </lineage>
</organism>
<dbReference type="PANTHER" id="PTHR12137:SF63">
    <property type="entry name" value="CARBOHYDRATE SULFOTRANSFERASE"/>
    <property type="match status" value="1"/>
</dbReference>
<sequence length="349" mass="41045">MHRSRRRLINQLIKITIVCGLILILFKLNATIKRNEAESVLSSSDLLDQAEKINNERLLTVDKVCKKYRLGIYRDSSKVSFKHPPAPQYSVFYIVRAHNISYCPLYKASSTTWLYNLCLLMNISEKELNNGKEQLSTIARRVIAELEYPEADEALRSTKKLLVIRHPFERLLSAYRDKLENSVAGREHGTLHFYQKYGAMIVRKYRNKNFVKPQDDQVIVRKNVPPAAGIEPTWREFVEYLINTDLANYSDDHWIPYYLYCTPCLVKYDIIAKVETLSRDQIYALNKLGLDKRIKPTWRHGSGYTNASSIYFKQLSRKMVERLYEKYRLDFELFDYSAEDYYRYAVALN</sequence>
<dbReference type="InterPro" id="IPR018011">
    <property type="entry name" value="Carb_sulfotrans_8-10"/>
</dbReference>
<dbReference type="EC" id="2.8.2.-" evidence="9"/>
<dbReference type="Pfam" id="PF03567">
    <property type="entry name" value="Sulfotransfer_2"/>
    <property type="match status" value="1"/>
</dbReference>
<comment type="caution">
    <text evidence="10">The sequence shown here is derived from an EMBL/GenBank/DDBJ whole genome shotgun (WGS) entry which is preliminary data.</text>
</comment>
<keyword evidence="3 9" id="KW-0808">Transferase</keyword>
<evidence type="ECO:0000256" key="8">
    <source>
        <dbReference type="ARBA" id="ARBA00023180"/>
    </source>
</evidence>